<evidence type="ECO:0000256" key="1">
    <source>
        <dbReference type="SAM" id="SignalP"/>
    </source>
</evidence>
<name>A0ABR1JNR1_9AGAR</name>
<comment type="caution">
    <text evidence="2">The sequence shown here is derived from an EMBL/GenBank/DDBJ whole genome shotgun (WGS) entry which is preliminary data.</text>
</comment>
<evidence type="ECO:0000313" key="3">
    <source>
        <dbReference type="Proteomes" id="UP001498398"/>
    </source>
</evidence>
<dbReference type="Proteomes" id="UP001498398">
    <property type="component" value="Unassembled WGS sequence"/>
</dbReference>
<organism evidence="2 3">
    <name type="scientific">Marasmiellus scandens</name>
    <dbReference type="NCBI Taxonomy" id="2682957"/>
    <lineage>
        <taxon>Eukaryota</taxon>
        <taxon>Fungi</taxon>
        <taxon>Dikarya</taxon>
        <taxon>Basidiomycota</taxon>
        <taxon>Agaricomycotina</taxon>
        <taxon>Agaricomycetes</taxon>
        <taxon>Agaricomycetidae</taxon>
        <taxon>Agaricales</taxon>
        <taxon>Marasmiineae</taxon>
        <taxon>Omphalotaceae</taxon>
        <taxon>Marasmiellus</taxon>
    </lineage>
</organism>
<dbReference type="EMBL" id="JBANRG010000008">
    <property type="protein sequence ID" value="KAK7464137.1"/>
    <property type="molecule type" value="Genomic_DNA"/>
</dbReference>
<feature type="signal peptide" evidence="1">
    <location>
        <begin position="1"/>
        <end position="23"/>
    </location>
</feature>
<reference evidence="2 3" key="1">
    <citation type="submission" date="2024-01" db="EMBL/GenBank/DDBJ databases">
        <title>A draft genome for the cacao thread blight pathogen Marasmiellus scandens.</title>
        <authorList>
            <person name="Baruah I.K."/>
            <person name="Leung J."/>
            <person name="Bukari Y."/>
            <person name="Amoako-Attah I."/>
            <person name="Meinhardt L.W."/>
            <person name="Bailey B.A."/>
            <person name="Cohen S.P."/>
        </authorList>
    </citation>
    <scope>NUCLEOTIDE SEQUENCE [LARGE SCALE GENOMIC DNA]</scope>
    <source>
        <strain evidence="2 3">GH-19</strain>
    </source>
</reference>
<sequence>MLAQRLGALFLGLFSLLLSGVLGTPTPEPKPEAQAADLAGLSIGDIINALGVGLVKSINATITLDSLVTNLISVDFVVTNPLIIELTLDSVESSAGINGTEFARFNHTFNPPVVVPILGDASSGTIDNVLLTQGAIASLDIIPLGVLDLLNTNVNVRAGTIFGFGGIPIPINGLKQSNVPVTYNLELS</sequence>
<gene>
    <name evidence="2" type="ORF">VKT23_006300</name>
</gene>
<accession>A0ABR1JNR1</accession>
<keyword evidence="3" id="KW-1185">Reference proteome</keyword>
<keyword evidence="1" id="KW-0732">Signal</keyword>
<proteinExistence type="predicted"/>
<feature type="chain" id="PRO_5045520296" evidence="1">
    <location>
        <begin position="24"/>
        <end position="188"/>
    </location>
</feature>
<protein>
    <submittedName>
        <fullName evidence="2">Uncharacterized protein</fullName>
    </submittedName>
</protein>
<evidence type="ECO:0000313" key="2">
    <source>
        <dbReference type="EMBL" id="KAK7464137.1"/>
    </source>
</evidence>